<dbReference type="Proteomes" id="UP001241377">
    <property type="component" value="Unassembled WGS sequence"/>
</dbReference>
<organism evidence="1 2">
    <name type="scientific">Naganishia cerealis</name>
    <dbReference type="NCBI Taxonomy" id="610337"/>
    <lineage>
        <taxon>Eukaryota</taxon>
        <taxon>Fungi</taxon>
        <taxon>Dikarya</taxon>
        <taxon>Basidiomycota</taxon>
        <taxon>Agaricomycotina</taxon>
        <taxon>Tremellomycetes</taxon>
        <taxon>Filobasidiales</taxon>
        <taxon>Filobasidiaceae</taxon>
        <taxon>Naganishia</taxon>
    </lineage>
</organism>
<evidence type="ECO:0000313" key="2">
    <source>
        <dbReference type="Proteomes" id="UP001241377"/>
    </source>
</evidence>
<sequence length="111" mass="12683">MFEDERERSFYVAPEWVSKPRFGQVTEFLSFRWNESDIWVAVIQGWNTKTWCKGDMPGTGPQELLSPRPRLDVVEVTALEAIAGRIKLHHADGLKEIVFDTANGNLAAEMF</sequence>
<protein>
    <submittedName>
        <fullName evidence="1">Uncharacterized protein</fullName>
    </submittedName>
</protein>
<name>A0ACC2WNK1_9TREE</name>
<accession>A0ACC2WNK1</accession>
<gene>
    <name evidence="1" type="ORF">QFC19_000465</name>
</gene>
<reference evidence="1" key="1">
    <citation type="submission" date="2023-04" db="EMBL/GenBank/DDBJ databases">
        <title>Draft Genome sequencing of Naganishia species isolated from polar environments using Oxford Nanopore Technology.</title>
        <authorList>
            <person name="Leo P."/>
            <person name="Venkateswaran K."/>
        </authorList>
    </citation>
    <scope>NUCLEOTIDE SEQUENCE</scope>
    <source>
        <strain evidence="1">MNA-CCFEE 5261</strain>
    </source>
</reference>
<comment type="caution">
    <text evidence="1">The sequence shown here is derived from an EMBL/GenBank/DDBJ whole genome shotgun (WGS) entry which is preliminary data.</text>
</comment>
<proteinExistence type="predicted"/>
<keyword evidence="2" id="KW-1185">Reference proteome</keyword>
<dbReference type="EMBL" id="JASBWR010000003">
    <property type="protein sequence ID" value="KAJ9112910.1"/>
    <property type="molecule type" value="Genomic_DNA"/>
</dbReference>
<evidence type="ECO:0000313" key="1">
    <source>
        <dbReference type="EMBL" id="KAJ9112910.1"/>
    </source>
</evidence>